<comment type="similarity">
    <text evidence="2">Belongs to the hyi family.</text>
</comment>
<sequence>MIRLAANLTMLYEEYDFFDRFNKAAEDGFKAVEFFFPYGLDAEKINSLIQKNQQELVLFNMPLGDWDAGDRGFAAQPARKEEFRGAIEQAVKYGRLLQPPRINCPSGPSEDNAASWSTLKENFEMAAESLKGIGIKLVVEPINHNDVPHALISNVAQAVKFFDSMQTDNIFVQYDLYHSIRAGEDPYAVLKSHIDRIDHIQIADVPGRHQIGTGAVDFEKFFGLLDNLGYQGWISLEYHPEGNTSDSFQKIRKLGLLS</sequence>
<evidence type="ECO:0000259" key="3">
    <source>
        <dbReference type="Pfam" id="PF01261"/>
    </source>
</evidence>
<evidence type="ECO:0000256" key="2">
    <source>
        <dbReference type="PIRNR" id="PIRNR006241"/>
    </source>
</evidence>
<evidence type="ECO:0000313" key="5">
    <source>
        <dbReference type="Proteomes" id="UP000305202"/>
    </source>
</evidence>
<evidence type="ECO:0000256" key="1">
    <source>
        <dbReference type="ARBA" id="ARBA00023235"/>
    </source>
</evidence>
<dbReference type="InterPro" id="IPR036237">
    <property type="entry name" value="Xyl_isomerase-like_sf"/>
</dbReference>
<evidence type="ECO:0000313" key="4">
    <source>
        <dbReference type="EMBL" id="TKI05988.1"/>
    </source>
</evidence>
<dbReference type="EMBL" id="SZPQ01000016">
    <property type="protein sequence ID" value="TKI05988.1"/>
    <property type="molecule type" value="Genomic_DNA"/>
</dbReference>
<dbReference type="PIRSF" id="PIRSF006241">
    <property type="entry name" value="HyI"/>
    <property type="match status" value="1"/>
</dbReference>
<comment type="caution">
    <text evidence="4">The sequence shown here is derived from an EMBL/GenBank/DDBJ whole genome shotgun (WGS) entry which is preliminary data.</text>
</comment>
<dbReference type="Proteomes" id="UP000305202">
    <property type="component" value="Unassembled WGS sequence"/>
</dbReference>
<dbReference type="RefSeq" id="WP_136990449.1">
    <property type="nucleotide sequence ID" value="NZ_SZPQ01000016.1"/>
</dbReference>
<dbReference type="InterPro" id="IPR013022">
    <property type="entry name" value="Xyl_isomerase-like_TIM-brl"/>
</dbReference>
<gene>
    <name evidence="4" type="ORF">FCN80_12305</name>
</gene>
<dbReference type="PANTHER" id="PTHR43489:SF13">
    <property type="entry name" value="HYDROXYPYRUVATE ISOMERASE"/>
    <property type="match status" value="1"/>
</dbReference>
<keyword evidence="5" id="KW-1185">Reference proteome</keyword>
<dbReference type="InterPro" id="IPR026040">
    <property type="entry name" value="HyI-like"/>
</dbReference>
<proteinExistence type="inferred from homology"/>
<dbReference type="InterPro" id="IPR050417">
    <property type="entry name" value="Sugar_Epim/Isomerase"/>
</dbReference>
<organism evidence="4 5">
    <name type="scientific">Martelella alba</name>
    <dbReference type="NCBI Taxonomy" id="2590451"/>
    <lineage>
        <taxon>Bacteria</taxon>
        <taxon>Pseudomonadati</taxon>
        <taxon>Pseudomonadota</taxon>
        <taxon>Alphaproteobacteria</taxon>
        <taxon>Hyphomicrobiales</taxon>
        <taxon>Aurantimonadaceae</taxon>
        <taxon>Martelella</taxon>
    </lineage>
</organism>
<dbReference type="Pfam" id="PF01261">
    <property type="entry name" value="AP_endonuc_2"/>
    <property type="match status" value="1"/>
</dbReference>
<keyword evidence="1 2" id="KW-0413">Isomerase</keyword>
<name>A0ABY2SNG3_9HYPH</name>
<dbReference type="PANTHER" id="PTHR43489">
    <property type="entry name" value="ISOMERASE"/>
    <property type="match status" value="1"/>
</dbReference>
<dbReference type="SUPFAM" id="SSF51658">
    <property type="entry name" value="Xylose isomerase-like"/>
    <property type="match status" value="1"/>
</dbReference>
<reference evidence="4 5" key="1">
    <citation type="submission" date="2019-04" db="EMBL/GenBank/DDBJ databases">
        <authorList>
            <person name="Li M."/>
            <person name="Gao C."/>
        </authorList>
    </citation>
    <scope>NUCLEOTIDE SEQUENCE [LARGE SCALE GENOMIC DNA]</scope>
    <source>
        <strain evidence="4 5">BGMRC 2031</strain>
    </source>
</reference>
<feature type="domain" description="Xylose isomerase-like TIM barrel" evidence="3">
    <location>
        <begin position="21"/>
        <end position="253"/>
    </location>
</feature>
<dbReference type="Gene3D" id="3.20.20.150">
    <property type="entry name" value="Divalent-metal-dependent TIM barrel enzymes"/>
    <property type="match status" value="1"/>
</dbReference>
<accession>A0ABY2SNG3</accession>
<protein>
    <submittedName>
        <fullName evidence="4">TIM barrel protein</fullName>
    </submittedName>
</protein>